<dbReference type="SUPFAM" id="SSF47413">
    <property type="entry name" value="lambda repressor-like DNA-binding domains"/>
    <property type="match status" value="1"/>
</dbReference>
<evidence type="ECO:0000256" key="2">
    <source>
        <dbReference type="ARBA" id="ARBA00023125"/>
    </source>
</evidence>
<proteinExistence type="predicted"/>
<feature type="domain" description="HTH cro/C1-type" evidence="4">
    <location>
        <begin position="21"/>
        <end position="75"/>
    </location>
</feature>
<name>A0ABV9P2W6_9FLAO</name>
<dbReference type="InterPro" id="IPR010982">
    <property type="entry name" value="Lambda_DNA-bd_dom_sf"/>
</dbReference>
<gene>
    <name evidence="5" type="ORF">ACFO3U_03125</name>
</gene>
<comment type="caution">
    <text evidence="5">The sequence shown here is derived from an EMBL/GenBank/DDBJ whole genome shotgun (WGS) entry which is preliminary data.</text>
</comment>
<evidence type="ECO:0000313" key="6">
    <source>
        <dbReference type="Proteomes" id="UP001595885"/>
    </source>
</evidence>
<keyword evidence="6" id="KW-1185">Reference proteome</keyword>
<dbReference type="PANTHER" id="PTHR46797:SF23">
    <property type="entry name" value="HTH-TYPE TRANSCRIPTIONAL REGULATOR SUTR"/>
    <property type="match status" value="1"/>
</dbReference>
<dbReference type="EMBL" id="JBHSGW010000002">
    <property type="protein sequence ID" value="MFC4738976.1"/>
    <property type="molecule type" value="Genomic_DNA"/>
</dbReference>
<dbReference type="PROSITE" id="PS50943">
    <property type="entry name" value="HTH_CROC1"/>
    <property type="match status" value="1"/>
</dbReference>
<protein>
    <submittedName>
        <fullName evidence="5">Helix-turn-helix domain-containing protein</fullName>
    </submittedName>
</protein>
<dbReference type="Proteomes" id="UP001595885">
    <property type="component" value="Unassembled WGS sequence"/>
</dbReference>
<keyword evidence="3" id="KW-0804">Transcription</keyword>
<keyword evidence="2" id="KW-0238">DNA-binding</keyword>
<sequence length="83" mass="9622">MNRNNQELNKKDFQIALGNRIRQLREAKNISQTELGNLCEIDRSNMNRIESGNTNPSSYLLYQIAQKLDIEASELLNFKPLLK</sequence>
<dbReference type="InterPro" id="IPR050807">
    <property type="entry name" value="TransReg_Diox_bact_type"/>
</dbReference>
<dbReference type="PANTHER" id="PTHR46797">
    <property type="entry name" value="HTH-TYPE TRANSCRIPTIONAL REGULATOR"/>
    <property type="match status" value="1"/>
</dbReference>
<organism evidence="5 6">
    <name type="scientific">Flavobacterium ponti</name>
    <dbReference type="NCBI Taxonomy" id="665133"/>
    <lineage>
        <taxon>Bacteria</taxon>
        <taxon>Pseudomonadati</taxon>
        <taxon>Bacteroidota</taxon>
        <taxon>Flavobacteriia</taxon>
        <taxon>Flavobacteriales</taxon>
        <taxon>Flavobacteriaceae</taxon>
        <taxon>Flavobacterium</taxon>
    </lineage>
</organism>
<evidence type="ECO:0000256" key="3">
    <source>
        <dbReference type="ARBA" id="ARBA00023163"/>
    </source>
</evidence>
<dbReference type="Pfam" id="PF12844">
    <property type="entry name" value="HTH_19"/>
    <property type="match status" value="1"/>
</dbReference>
<evidence type="ECO:0000256" key="1">
    <source>
        <dbReference type="ARBA" id="ARBA00023015"/>
    </source>
</evidence>
<reference evidence="6" key="1">
    <citation type="journal article" date="2019" name="Int. J. Syst. Evol. Microbiol.">
        <title>The Global Catalogue of Microorganisms (GCM) 10K type strain sequencing project: providing services to taxonomists for standard genome sequencing and annotation.</title>
        <authorList>
            <consortium name="The Broad Institute Genomics Platform"/>
            <consortium name="The Broad Institute Genome Sequencing Center for Infectious Disease"/>
            <person name="Wu L."/>
            <person name="Ma J."/>
        </authorList>
    </citation>
    <scope>NUCLEOTIDE SEQUENCE [LARGE SCALE GENOMIC DNA]</scope>
    <source>
        <strain evidence="6">CCUG 50349</strain>
    </source>
</reference>
<dbReference type="SMART" id="SM00530">
    <property type="entry name" value="HTH_XRE"/>
    <property type="match status" value="1"/>
</dbReference>
<accession>A0ABV9P2W6</accession>
<dbReference type="Gene3D" id="1.10.260.40">
    <property type="entry name" value="lambda repressor-like DNA-binding domains"/>
    <property type="match status" value="1"/>
</dbReference>
<dbReference type="InterPro" id="IPR001387">
    <property type="entry name" value="Cro/C1-type_HTH"/>
</dbReference>
<evidence type="ECO:0000313" key="5">
    <source>
        <dbReference type="EMBL" id="MFC4738976.1"/>
    </source>
</evidence>
<dbReference type="RefSeq" id="WP_379738276.1">
    <property type="nucleotide sequence ID" value="NZ_JBHSGW010000002.1"/>
</dbReference>
<dbReference type="CDD" id="cd00093">
    <property type="entry name" value="HTH_XRE"/>
    <property type="match status" value="1"/>
</dbReference>
<evidence type="ECO:0000259" key="4">
    <source>
        <dbReference type="PROSITE" id="PS50943"/>
    </source>
</evidence>
<keyword evidence="1" id="KW-0805">Transcription regulation</keyword>